<evidence type="ECO:0000313" key="7">
    <source>
        <dbReference type="EMBL" id="CAH1273210.1"/>
    </source>
</evidence>
<dbReference type="InterPro" id="IPR027370">
    <property type="entry name" value="Znf-RING_euk"/>
</dbReference>
<dbReference type="PROSITE" id="PS00518">
    <property type="entry name" value="ZF_RING_1"/>
    <property type="match status" value="1"/>
</dbReference>
<dbReference type="PANTHER" id="PTHR10131:SF94">
    <property type="entry name" value="TNF RECEPTOR-ASSOCIATED FACTOR 4"/>
    <property type="match status" value="1"/>
</dbReference>
<dbReference type="InterPro" id="IPR001293">
    <property type="entry name" value="Znf_TRAF"/>
</dbReference>
<evidence type="ECO:0000259" key="6">
    <source>
        <dbReference type="PROSITE" id="PS50145"/>
    </source>
</evidence>
<dbReference type="Pfam" id="PF02176">
    <property type="entry name" value="zf-TRAF"/>
    <property type="match status" value="1"/>
</dbReference>
<dbReference type="SUPFAM" id="SSF57850">
    <property type="entry name" value="RING/U-box"/>
    <property type="match status" value="1"/>
</dbReference>
<dbReference type="OrthoDB" id="9049620at2759"/>
<evidence type="ECO:0000256" key="4">
    <source>
        <dbReference type="PROSITE-ProRule" id="PRU00207"/>
    </source>
</evidence>
<dbReference type="SMART" id="SM00184">
    <property type="entry name" value="RING"/>
    <property type="match status" value="1"/>
</dbReference>
<keyword evidence="1 4" id="KW-0479">Metal-binding</keyword>
<keyword evidence="8" id="KW-1185">Reference proteome</keyword>
<accession>A0A8K0AC42</accession>
<keyword evidence="2 4" id="KW-0863">Zinc-finger</keyword>
<feature type="domain" description="TRAF-type" evidence="6">
    <location>
        <begin position="128"/>
        <end position="175"/>
    </location>
</feature>
<dbReference type="Pfam" id="PF13445">
    <property type="entry name" value="zf-RING_UBOX"/>
    <property type="match status" value="1"/>
</dbReference>
<dbReference type="AlphaFoldDB" id="A0A8K0AC42"/>
<sequence>MCFGNVLCSSTHRKLSLTCRSTWWARPGELKMGVELTSVVGDVDESLICPLCNMVLLDPVMAHCQHVFCQDCVSRKRMTSAVCPVCATPFIERFVPAPRELQSALQALQMRCNLGCGETCTIGGLAEHMEECPLLFLDCPYKSRGCKDILQRRDMAAHLEDCNFRYVDCEACGHRTLFCDLFTHQKAKKCMEQKLKREVVDSVRRSRGQVRCHRKELTEDIHYRDQQQRRWLKSRLSWSRSRGIERSMSQPAVMTLSDWNSGEVFLTAVPQTAPSGARPDPHLARADSDLTNITSPDDRPQTDMVITNSTPVLKCRRCNRRFREAKNNNTACCWHQGPVVELFGGTCQTCGRLDTQEGCLLGFHIS</sequence>
<gene>
    <name evidence="7" type="primary">RNF41</name>
    <name evidence="7" type="ORF">BLAG_LOCUS24617</name>
</gene>
<evidence type="ECO:0000256" key="1">
    <source>
        <dbReference type="ARBA" id="ARBA00022723"/>
    </source>
</evidence>
<evidence type="ECO:0000256" key="2">
    <source>
        <dbReference type="ARBA" id="ARBA00022771"/>
    </source>
</evidence>
<dbReference type="Gene3D" id="3.30.40.10">
    <property type="entry name" value="Zinc/RING finger domain, C3HC4 (zinc finger)"/>
    <property type="match status" value="2"/>
</dbReference>
<evidence type="ECO:0000313" key="8">
    <source>
        <dbReference type="Proteomes" id="UP000838412"/>
    </source>
</evidence>
<protein>
    <submittedName>
        <fullName evidence="7">RNF41 protein</fullName>
    </submittedName>
</protein>
<evidence type="ECO:0000259" key="5">
    <source>
        <dbReference type="PROSITE" id="PS50089"/>
    </source>
</evidence>
<dbReference type="PROSITE" id="PS50089">
    <property type="entry name" value="ZF_RING_2"/>
    <property type="match status" value="1"/>
</dbReference>
<dbReference type="SUPFAM" id="SSF49599">
    <property type="entry name" value="TRAF domain-like"/>
    <property type="match status" value="1"/>
</dbReference>
<dbReference type="GO" id="GO:0008270">
    <property type="term" value="F:zinc ion binding"/>
    <property type="evidence" value="ECO:0007669"/>
    <property type="project" value="UniProtKB-KW"/>
</dbReference>
<name>A0A8K0AC42_BRALA</name>
<dbReference type="PROSITE" id="PS50145">
    <property type="entry name" value="ZF_TRAF"/>
    <property type="match status" value="1"/>
</dbReference>
<dbReference type="InterPro" id="IPR013083">
    <property type="entry name" value="Znf_RING/FYVE/PHD"/>
</dbReference>
<feature type="domain" description="RING-type" evidence="5">
    <location>
        <begin position="49"/>
        <end position="86"/>
    </location>
</feature>
<keyword evidence="3 4" id="KW-0862">Zinc</keyword>
<organism evidence="7 8">
    <name type="scientific">Branchiostoma lanceolatum</name>
    <name type="common">Common lancelet</name>
    <name type="synonym">Amphioxus lanceolatum</name>
    <dbReference type="NCBI Taxonomy" id="7740"/>
    <lineage>
        <taxon>Eukaryota</taxon>
        <taxon>Metazoa</taxon>
        <taxon>Chordata</taxon>
        <taxon>Cephalochordata</taxon>
        <taxon>Leptocardii</taxon>
        <taxon>Amphioxiformes</taxon>
        <taxon>Branchiostomatidae</taxon>
        <taxon>Branchiostoma</taxon>
    </lineage>
</organism>
<dbReference type="PANTHER" id="PTHR10131">
    <property type="entry name" value="TNF RECEPTOR ASSOCIATED FACTOR"/>
    <property type="match status" value="1"/>
</dbReference>
<dbReference type="InterPro" id="IPR017907">
    <property type="entry name" value="Znf_RING_CS"/>
</dbReference>
<dbReference type="InterPro" id="IPR001841">
    <property type="entry name" value="Znf_RING"/>
</dbReference>
<dbReference type="Proteomes" id="UP000838412">
    <property type="component" value="Chromosome 9"/>
</dbReference>
<proteinExistence type="predicted"/>
<reference evidence="7" key="1">
    <citation type="submission" date="2022-01" db="EMBL/GenBank/DDBJ databases">
        <authorList>
            <person name="Braso-Vives M."/>
        </authorList>
    </citation>
    <scope>NUCLEOTIDE SEQUENCE</scope>
</reference>
<dbReference type="EMBL" id="OV696694">
    <property type="protein sequence ID" value="CAH1273210.1"/>
    <property type="molecule type" value="Genomic_DNA"/>
</dbReference>
<feature type="zinc finger region" description="TRAF-type" evidence="4">
    <location>
        <begin position="128"/>
        <end position="175"/>
    </location>
</feature>
<evidence type="ECO:0000256" key="3">
    <source>
        <dbReference type="ARBA" id="ARBA00022833"/>
    </source>
</evidence>